<feature type="region of interest" description="Disordered" evidence="14">
    <location>
        <begin position="305"/>
        <end position="344"/>
    </location>
</feature>
<protein>
    <recommendedName>
        <fullName evidence="12">Serine/threonine-protein kinase PrkC</fullName>
        <ecNumber evidence="1">2.7.11.1</ecNumber>
    </recommendedName>
</protein>
<evidence type="ECO:0000256" key="7">
    <source>
        <dbReference type="ARBA" id="ARBA00022840"/>
    </source>
</evidence>
<dbReference type="PROSITE" id="PS50011">
    <property type="entry name" value="PROTEIN_KINASE_DOM"/>
    <property type="match status" value="1"/>
</dbReference>
<name>A0A918CYE8_9BACI</name>
<feature type="region of interest" description="Disordered" evidence="14">
    <location>
        <begin position="274"/>
        <end position="293"/>
    </location>
</feature>
<feature type="domain" description="PASTA" evidence="17">
    <location>
        <begin position="376"/>
        <end position="442"/>
    </location>
</feature>
<gene>
    <name evidence="18" type="primary">prkC</name>
    <name evidence="18" type="ORF">GCM10007971_02100</name>
</gene>
<accession>A0A918CYE8</accession>
<feature type="binding site" evidence="13">
    <location>
        <position position="40"/>
    </location>
    <ligand>
        <name>ATP</name>
        <dbReference type="ChEBI" id="CHEBI:30616"/>
    </ligand>
</feature>
<evidence type="ECO:0000259" key="17">
    <source>
        <dbReference type="PROSITE" id="PS51178"/>
    </source>
</evidence>
<keyword evidence="5 13" id="KW-0547">Nucleotide-binding</keyword>
<keyword evidence="4" id="KW-0808">Transferase</keyword>
<dbReference type="Gene3D" id="1.10.510.10">
    <property type="entry name" value="Transferase(Phosphotransferase) domain 1"/>
    <property type="match status" value="1"/>
</dbReference>
<evidence type="ECO:0000256" key="9">
    <source>
        <dbReference type="ARBA" id="ARBA00047899"/>
    </source>
</evidence>
<evidence type="ECO:0000313" key="18">
    <source>
        <dbReference type="EMBL" id="GGN49479.1"/>
    </source>
</evidence>
<dbReference type="Pfam" id="PF03793">
    <property type="entry name" value="PASTA"/>
    <property type="match status" value="3"/>
</dbReference>
<dbReference type="GO" id="GO:0009847">
    <property type="term" value="P:spore germination"/>
    <property type="evidence" value="ECO:0007669"/>
    <property type="project" value="UniProtKB-ARBA"/>
</dbReference>
<feature type="compositionally biased region" description="Basic and acidic residues" evidence="14">
    <location>
        <begin position="546"/>
        <end position="557"/>
    </location>
</feature>
<proteinExistence type="predicted"/>
<dbReference type="EC" id="2.7.11.1" evidence="1"/>
<evidence type="ECO:0000256" key="11">
    <source>
        <dbReference type="ARBA" id="ARBA00060432"/>
    </source>
</evidence>
<dbReference type="NCBIfam" id="NF033483">
    <property type="entry name" value="PknB_PASTA_kin"/>
    <property type="match status" value="1"/>
</dbReference>
<dbReference type="InterPro" id="IPR005543">
    <property type="entry name" value="PASTA_dom"/>
</dbReference>
<dbReference type="Gene3D" id="2.60.40.2560">
    <property type="match status" value="1"/>
</dbReference>
<dbReference type="PANTHER" id="PTHR43289:SF34">
    <property type="entry name" value="SERINE_THREONINE-PROTEIN KINASE YBDM-RELATED"/>
    <property type="match status" value="1"/>
</dbReference>
<evidence type="ECO:0000256" key="2">
    <source>
        <dbReference type="ARBA" id="ARBA00022527"/>
    </source>
</evidence>
<evidence type="ECO:0000256" key="10">
    <source>
        <dbReference type="ARBA" id="ARBA00048679"/>
    </source>
</evidence>
<dbReference type="AlphaFoldDB" id="A0A918CYE8"/>
<dbReference type="FunFam" id="1.10.510.10:FF:000021">
    <property type="entry name" value="Serine/threonine protein kinase"/>
    <property type="match status" value="1"/>
</dbReference>
<dbReference type="InterPro" id="IPR000719">
    <property type="entry name" value="Prot_kinase_dom"/>
</dbReference>
<keyword evidence="15" id="KW-0812">Transmembrane</keyword>
<dbReference type="FunFam" id="3.30.200.20:FF:000035">
    <property type="entry name" value="Serine/threonine protein kinase Stk1"/>
    <property type="match status" value="1"/>
</dbReference>
<evidence type="ECO:0000256" key="1">
    <source>
        <dbReference type="ARBA" id="ARBA00012513"/>
    </source>
</evidence>
<feature type="transmembrane region" description="Helical" evidence="15">
    <location>
        <begin position="350"/>
        <end position="375"/>
    </location>
</feature>
<feature type="compositionally biased region" description="Basic residues" evidence="14">
    <location>
        <begin position="331"/>
        <end position="344"/>
    </location>
</feature>
<dbReference type="RefSeq" id="WP_188855680.1">
    <property type="nucleotide sequence ID" value="NZ_BMOS01000001.1"/>
</dbReference>
<dbReference type="InterPro" id="IPR011009">
    <property type="entry name" value="Kinase-like_dom_sf"/>
</dbReference>
<dbReference type="SMART" id="SM00220">
    <property type="entry name" value="S_TKc"/>
    <property type="match status" value="1"/>
</dbReference>
<dbReference type="SMART" id="SM00740">
    <property type="entry name" value="PASTA"/>
    <property type="match status" value="3"/>
</dbReference>
<dbReference type="CDD" id="cd06577">
    <property type="entry name" value="PASTA_pknB"/>
    <property type="match status" value="2"/>
</dbReference>
<feature type="compositionally biased region" description="Acidic residues" evidence="14">
    <location>
        <begin position="602"/>
        <end position="624"/>
    </location>
</feature>
<feature type="region of interest" description="Disordered" evidence="14">
    <location>
        <begin position="546"/>
        <end position="569"/>
    </location>
</feature>
<dbReference type="GO" id="GO:0004674">
    <property type="term" value="F:protein serine/threonine kinase activity"/>
    <property type="evidence" value="ECO:0007669"/>
    <property type="project" value="UniProtKB-KW"/>
</dbReference>
<dbReference type="InterPro" id="IPR008271">
    <property type="entry name" value="Ser/Thr_kinase_AS"/>
</dbReference>
<sequence>MRQGQLLNERYKIIKKIGSGGMAEVYLARDTILERDVAIKALRNEYINDTEFTTRFDREAQAATSLTHPNIVNIFDVGEEEDNLYMVMEYVDGLTLKEYIQQQGPIEVNEAVDIVKQIISAIAHAHDNDIVHRDIKPQNILMNSFGQAKVTDFGIAIALSATSLTQTNSILGSVHYLSPEQARGGMATKKSDIYSIGILFYELLTGRLPFSGQSPVSIALKHLQSKTPSVRQYNPDIPQSVENIVLKATAKDPFHRYQSIYELEDAVNHALDPDRLNEAPYEPPVEAGEETRAIPIITDDQFHGSENEETIVSKPNNTTKSYPPKTDDKGNKKKGKKPKEKKKKSRKKKWLLTISILFVLLAATVVVLFFVPGILLPKDVELIDVVGEEYEDAKEQLENLNLIVEQELTFSDEVEEGHVISMSPSAGRTVKEESTVTLTVSEGKEHFPMEDYVGQDIDQVMQILEGEGFDPENIFTVEKHSDRPSGEITNQLQPSPDTEVIPSETRVIFEVSIGPELISLNNLTGMTEKEARDYLEKNNLVFTKHEENSDNVEEGKVIRQSPESGTELEEGASVDVYISTGPREIPPTSHRITLTVPYTGNSEDEDDETGEEGTEEEETSEEPVEQTVRIYIGDVNNNVSDVYEELTITEDTPVTFTLLIAYNDEAEYIVTRDDEIVTKDVVSYEEGD</sequence>
<reference evidence="18" key="2">
    <citation type="submission" date="2020-09" db="EMBL/GenBank/DDBJ databases">
        <authorList>
            <person name="Sun Q."/>
            <person name="Ohkuma M."/>
        </authorList>
    </citation>
    <scope>NUCLEOTIDE SEQUENCE</scope>
    <source>
        <strain evidence="18">JCM 17251</strain>
    </source>
</reference>
<dbReference type="PROSITE" id="PS00107">
    <property type="entry name" value="PROTEIN_KINASE_ATP"/>
    <property type="match status" value="1"/>
</dbReference>
<feature type="compositionally biased region" description="Polar residues" evidence="14">
    <location>
        <begin position="590"/>
        <end position="601"/>
    </location>
</feature>
<keyword evidence="19" id="KW-1185">Reference proteome</keyword>
<feature type="domain" description="PASTA" evidence="17">
    <location>
        <begin position="514"/>
        <end position="580"/>
    </location>
</feature>
<feature type="domain" description="Protein kinase" evidence="16">
    <location>
        <begin position="11"/>
        <end position="272"/>
    </location>
</feature>
<evidence type="ECO:0000256" key="4">
    <source>
        <dbReference type="ARBA" id="ARBA00022679"/>
    </source>
</evidence>
<comment type="catalytic activity">
    <reaction evidence="10">
        <text>L-seryl-[protein] + ATP = O-phospho-L-seryl-[protein] + ADP + H(+)</text>
        <dbReference type="Rhea" id="RHEA:17989"/>
        <dbReference type="Rhea" id="RHEA-COMP:9863"/>
        <dbReference type="Rhea" id="RHEA-COMP:11604"/>
        <dbReference type="ChEBI" id="CHEBI:15378"/>
        <dbReference type="ChEBI" id="CHEBI:29999"/>
        <dbReference type="ChEBI" id="CHEBI:30616"/>
        <dbReference type="ChEBI" id="CHEBI:83421"/>
        <dbReference type="ChEBI" id="CHEBI:456216"/>
        <dbReference type="EC" id="2.7.11.1"/>
    </reaction>
</comment>
<evidence type="ECO:0000313" key="19">
    <source>
        <dbReference type="Proteomes" id="UP000624041"/>
    </source>
</evidence>
<keyword evidence="3" id="KW-0309">Germination</keyword>
<dbReference type="InterPro" id="IPR017441">
    <property type="entry name" value="Protein_kinase_ATP_BS"/>
</dbReference>
<evidence type="ECO:0000259" key="16">
    <source>
        <dbReference type="PROSITE" id="PS50011"/>
    </source>
</evidence>
<comment type="catalytic activity">
    <reaction evidence="9">
        <text>L-threonyl-[protein] + ATP = O-phospho-L-threonyl-[protein] + ADP + H(+)</text>
        <dbReference type="Rhea" id="RHEA:46608"/>
        <dbReference type="Rhea" id="RHEA-COMP:11060"/>
        <dbReference type="Rhea" id="RHEA-COMP:11605"/>
        <dbReference type="ChEBI" id="CHEBI:15378"/>
        <dbReference type="ChEBI" id="CHEBI:30013"/>
        <dbReference type="ChEBI" id="CHEBI:30616"/>
        <dbReference type="ChEBI" id="CHEBI:61977"/>
        <dbReference type="ChEBI" id="CHEBI:456216"/>
        <dbReference type="EC" id="2.7.11.1"/>
    </reaction>
</comment>
<dbReference type="PANTHER" id="PTHR43289">
    <property type="entry name" value="MITOGEN-ACTIVATED PROTEIN KINASE KINASE KINASE 20-RELATED"/>
    <property type="match status" value="1"/>
</dbReference>
<dbReference type="Proteomes" id="UP000624041">
    <property type="component" value="Unassembled WGS sequence"/>
</dbReference>
<keyword evidence="2" id="KW-0723">Serine/threonine-protein kinase</keyword>
<evidence type="ECO:0000256" key="15">
    <source>
        <dbReference type="SAM" id="Phobius"/>
    </source>
</evidence>
<reference evidence="18" key="1">
    <citation type="journal article" date="2014" name="Int. J. Syst. Evol. Microbiol.">
        <title>Complete genome sequence of Corynebacterium casei LMG S-19264T (=DSM 44701T), isolated from a smear-ripened cheese.</title>
        <authorList>
            <consortium name="US DOE Joint Genome Institute (JGI-PGF)"/>
            <person name="Walter F."/>
            <person name="Albersmeier A."/>
            <person name="Kalinowski J."/>
            <person name="Ruckert C."/>
        </authorList>
    </citation>
    <scope>NUCLEOTIDE SEQUENCE</scope>
    <source>
        <strain evidence="18">JCM 17251</strain>
    </source>
</reference>
<dbReference type="Gene3D" id="3.30.10.20">
    <property type="match status" value="3"/>
</dbReference>
<organism evidence="18 19">
    <name type="scientific">Oceanobacillus indicireducens</name>
    <dbReference type="NCBI Taxonomy" id="1004261"/>
    <lineage>
        <taxon>Bacteria</taxon>
        <taxon>Bacillati</taxon>
        <taxon>Bacillota</taxon>
        <taxon>Bacilli</taxon>
        <taxon>Bacillales</taxon>
        <taxon>Bacillaceae</taxon>
        <taxon>Oceanobacillus</taxon>
    </lineage>
</organism>
<evidence type="ECO:0000256" key="5">
    <source>
        <dbReference type="ARBA" id="ARBA00022741"/>
    </source>
</evidence>
<feature type="region of interest" description="Disordered" evidence="14">
    <location>
        <begin position="581"/>
        <end position="624"/>
    </location>
</feature>
<evidence type="ECO:0000256" key="12">
    <source>
        <dbReference type="ARBA" id="ARBA00070041"/>
    </source>
</evidence>
<dbReference type="GO" id="GO:0007165">
    <property type="term" value="P:signal transduction"/>
    <property type="evidence" value="ECO:0007669"/>
    <property type="project" value="UniProtKB-ARBA"/>
</dbReference>
<evidence type="ECO:0000256" key="8">
    <source>
        <dbReference type="ARBA" id="ARBA00022968"/>
    </source>
</evidence>
<dbReference type="Pfam" id="PF00069">
    <property type="entry name" value="Pkinase"/>
    <property type="match status" value="1"/>
</dbReference>
<dbReference type="CDD" id="cd14014">
    <property type="entry name" value="STKc_PknB_like"/>
    <property type="match status" value="1"/>
</dbReference>
<comment type="subcellular location">
    <subcellularLocation>
        <location evidence="11">Spore membrane</location>
        <topology evidence="11">Single-pass type II membrane protein</topology>
    </subcellularLocation>
</comment>
<dbReference type="EMBL" id="BMOS01000001">
    <property type="protein sequence ID" value="GGN49479.1"/>
    <property type="molecule type" value="Genomic_DNA"/>
</dbReference>
<dbReference type="SUPFAM" id="SSF56112">
    <property type="entry name" value="Protein kinase-like (PK-like)"/>
    <property type="match status" value="1"/>
</dbReference>
<evidence type="ECO:0000256" key="3">
    <source>
        <dbReference type="ARBA" id="ARBA00022544"/>
    </source>
</evidence>
<keyword evidence="15" id="KW-0472">Membrane</keyword>
<feature type="domain" description="PASTA" evidence="17">
    <location>
        <begin position="443"/>
        <end position="513"/>
    </location>
</feature>
<comment type="caution">
    <text evidence="18">The sequence shown here is derived from an EMBL/GenBank/DDBJ whole genome shotgun (WGS) entry which is preliminary data.</text>
</comment>
<dbReference type="GO" id="GO:0071224">
    <property type="term" value="P:cellular response to peptidoglycan"/>
    <property type="evidence" value="ECO:0007669"/>
    <property type="project" value="UniProtKB-ARBA"/>
</dbReference>
<dbReference type="GO" id="GO:0005524">
    <property type="term" value="F:ATP binding"/>
    <property type="evidence" value="ECO:0007669"/>
    <property type="project" value="UniProtKB-UniRule"/>
</dbReference>
<dbReference type="PROSITE" id="PS00108">
    <property type="entry name" value="PROTEIN_KINASE_ST"/>
    <property type="match status" value="1"/>
</dbReference>
<evidence type="ECO:0000256" key="6">
    <source>
        <dbReference type="ARBA" id="ARBA00022777"/>
    </source>
</evidence>
<evidence type="ECO:0000256" key="14">
    <source>
        <dbReference type="SAM" id="MobiDB-lite"/>
    </source>
</evidence>
<keyword evidence="15" id="KW-1133">Transmembrane helix</keyword>
<dbReference type="Gene3D" id="3.30.200.20">
    <property type="entry name" value="Phosphorylase Kinase, domain 1"/>
    <property type="match status" value="1"/>
</dbReference>
<evidence type="ECO:0000256" key="13">
    <source>
        <dbReference type="PROSITE-ProRule" id="PRU10141"/>
    </source>
</evidence>
<keyword evidence="7 13" id="KW-0067">ATP-binding</keyword>
<keyword evidence="8" id="KW-0735">Signal-anchor</keyword>
<dbReference type="PROSITE" id="PS51178">
    <property type="entry name" value="PASTA"/>
    <property type="match status" value="3"/>
</dbReference>
<keyword evidence="6 18" id="KW-0418">Kinase</keyword>